<keyword evidence="3 6" id="KW-0285">Flavoprotein</keyword>
<evidence type="ECO:0000256" key="2">
    <source>
        <dbReference type="ARBA" id="ARBA00009347"/>
    </source>
</evidence>
<keyword evidence="4 6" id="KW-0274">FAD</keyword>
<dbReference type="Gene3D" id="1.10.540.10">
    <property type="entry name" value="Acyl-CoA dehydrogenase/oxidase, N-terminal domain"/>
    <property type="match status" value="1"/>
</dbReference>
<dbReference type="Gene3D" id="1.20.140.10">
    <property type="entry name" value="Butyryl-CoA Dehydrogenase, subunit A, domain 3"/>
    <property type="match status" value="1"/>
</dbReference>
<dbReference type="AlphaFoldDB" id="A0A0B1ZI57"/>
<dbReference type="EMBL" id="JTDI01000005">
    <property type="protein sequence ID" value="KHK90172.1"/>
    <property type="molecule type" value="Genomic_DNA"/>
</dbReference>
<feature type="domain" description="Acyl-CoA oxidase/dehydrogenase middle" evidence="8">
    <location>
        <begin position="122"/>
        <end position="215"/>
    </location>
</feature>
<comment type="caution">
    <text evidence="10">The sequence shown here is derived from an EMBL/GenBank/DDBJ whole genome shotgun (WGS) entry which is preliminary data.</text>
</comment>
<dbReference type="PIRSF" id="PIRSF016578">
    <property type="entry name" value="HsaA"/>
    <property type="match status" value="1"/>
</dbReference>
<dbReference type="Pfam" id="PF00441">
    <property type="entry name" value="Acyl-CoA_dh_1"/>
    <property type="match status" value="1"/>
</dbReference>
<dbReference type="GO" id="GO:0050660">
    <property type="term" value="F:flavin adenine dinucleotide binding"/>
    <property type="evidence" value="ECO:0007669"/>
    <property type="project" value="InterPro"/>
</dbReference>
<evidence type="ECO:0000259" key="8">
    <source>
        <dbReference type="Pfam" id="PF02770"/>
    </source>
</evidence>
<dbReference type="OrthoDB" id="9780544at2"/>
<accession>A0A0B1ZI57</accession>
<evidence type="ECO:0000259" key="9">
    <source>
        <dbReference type="Pfam" id="PF02771"/>
    </source>
</evidence>
<comment type="cofactor">
    <cofactor evidence="1 6">
        <name>FAD</name>
        <dbReference type="ChEBI" id="CHEBI:57692"/>
    </cofactor>
</comment>
<dbReference type="InterPro" id="IPR037069">
    <property type="entry name" value="AcylCoA_DH/ox_N_sf"/>
</dbReference>
<evidence type="ECO:0000256" key="1">
    <source>
        <dbReference type="ARBA" id="ARBA00001974"/>
    </source>
</evidence>
<dbReference type="Gene3D" id="2.40.110.10">
    <property type="entry name" value="Butyryl-CoA Dehydrogenase, subunit A, domain 2"/>
    <property type="match status" value="1"/>
</dbReference>
<keyword evidence="5 6" id="KW-0560">Oxidoreductase</keyword>
<dbReference type="SUPFAM" id="SSF47203">
    <property type="entry name" value="Acyl-CoA dehydrogenase C-terminal domain-like"/>
    <property type="match status" value="1"/>
</dbReference>
<evidence type="ECO:0000256" key="5">
    <source>
        <dbReference type="ARBA" id="ARBA00023002"/>
    </source>
</evidence>
<dbReference type="FunFam" id="1.10.540.10:FF:000002">
    <property type="entry name" value="Acyl-CoA dehydrogenase FadE19"/>
    <property type="match status" value="1"/>
</dbReference>
<reference evidence="10 11" key="1">
    <citation type="submission" date="2014-10" db="EMBL/GenBank/DDBJ databases">
        <title>Genome sequence of Novosphingobium malaysiense MUSC 273(T).</title>
        <authorList>
            <person name="Lee L.-H."/>
        </authorList>
    </citation>
    <scope>NUCLEOTIDE SEQUENCE [LARGE SCALE GENOMIC DNA]</scope>
    <source>
        <strain evidence="10 11">MUSC 273</strain>
    </source>
</reference>
<evidence type="ECO:0000256" key="3">
    <source>
        <dbReference type="ARBA" id="ARBA00022630"/>
    </source>
</evidence>
<protein>
    <recommendedName>
        <fullName evidence="12">Acyl-CoA dehydrogenase</fullName>
    </recommendedName>
</protein>
<name>A0A0B1ZI57_9SPHN</name>
<evidence type="ECO:0000259" key="7">
    <source>
        <dbReference type="Pfam" id="PF00441"/>
    </source>
</evidence>
<comment type="similarity">
    <text evidence="2 6">Belongs to the acyl-CoA dehydrogenase family.</text>
</comment>
<organism evidence="10 11">
    <name type="scientific">Novosphingobium malaysiense</name>
    <dbReference type="NCBI Taxonomy" id="1348853"/>
    <lineage>
        <taxon>Bacteria</taxon>
        <taxon>Pseudomonadati</taxon>
        <taxon>Pseudomonadota</taxon>
        <taxon>Alphaproteobacteria</taxon>
        <taxon>Sphingomonadales</taxon>
        <taxon>Sphingomonadaceae</taxon>
        <taxon>Novosphingobium</taxon>
    </lineage>
</organism>
<proteinExistence type="inferred from homology"/>
<dbReference type="Pfam" id="PF02770">
    <property type="entry name" value="Acyl-CoA_dh_M"/>
    <property type="match status" value="1"/>
</dbReference>
<dbReference type="InterPro" id="IPR006091">
    <property type="entry name" value="Acyl-CoA_Oxase/DH_mid-dom"/>
</dbReference>
<gene>
    <name evidence="10" type="ORF">LK12_16000</name>
</gene>
<dbReference type="RefSeq" id="WP_039286256.1">
    <property type="nucleotide sequence ID" value="NZ_JTDI01000005.1"/>
</dbReference>
<dbReference type="Pfam" id="PF02771">
    <property type="entry name" value="Acyl-CoA_dh_N"/>
    <property type="match status" value="1"/>
</dbReference>
<feature type="domain" description="Acyl-CoA dehydrogenase/oxidase N-terminal" evidence="9">
    <location>
        <begin position="5"/>
        <end position="117"/>
    </location>
</feature>
<dbReference type="SUPFAM" id="SSF56645">
    <property type="entry name" value="Acyl-CoA dehydrogenase NM domain-like"/>
    <property type="match status" value="1"/>
</dbReference>
<dbReference type="PANTHER" id="PTHR43884">
    <property type="entry name" value="ACYL-COA DEHYDROGENASE"/>
    <property type="match status" value="1"/>
</dbReference>
<dbReference type="InterPro" id="IPR013786">
    <property type="entry name" value="AcylCoA_DH/ox_N"/>
</dbReference>
<dbReference type="InterPro" id="IPR009100">
    <property type="entry name" value="AcylCoA_DH/oxidase_NM_dom_sf"/>
</dbReference>
<evidence type="ECO:0000313" key="10">
    <source>
        <dbReference type="EMBL" id="KHK90172.1"/>
    </source>
</evidence>
<dbReference type="InterPro" id="IPR009075">
    <property type="entry name" value="AcylCo_DH/oxidase_C"/>
</dbReference>
<dbReference type="Proteomes" id="UP000031057">
    <property type="component" value="Unassembled WGS sequence"/>
</dbReference>
<feature type="domain" description="Acyl-CoA dehydrogenase/oxidase C-terminal" evidence="7">
    <location>
        <begin position="242"/>
        <end position="375"/>
    </location>
</feature>
<dbReference type="InterPro" id="IPR046373">
    <property type="entry name" value="Acyl-CoA_Oxase/DH_mid-dom_sf"/>
</dbReference>
<sequence length="394" mass="43068">MDWLSEDQRALRDMAETFARKDVEPLANQIDIEEETPDDLIRKAAEIGLFGLYTSPEYGGAGADLVSVCLVSEELAKASPAFAGMLTVQMVLCPKTVEILGTEEQKQRILPANSSGERLMAYSQSEPGGAANIAAHLTRVVPEGEGYRIDGSKLFCTQGTAETYLVMCKTKDRAGNEGYGCVIVEREDEGFQVHPYENKLGWRGTNTGPISFDNVYLDETDILGDLLTGGFSHRAANHANLLSHVATSIGCAQGLFDKTLENVKQRRLYGKDMAELQPVSYWLAEAHAKIQACRALLYNTVREFEAGTMAPEMPNVCKAYIGETAFDVCVRLVQLWGGSGIMNSTGVNRYMRDARAKCVAEGATEMHYAIIANQLLHGQPTLVPNGIVKTKDGR</sequence>
<evidence type="ECO:0000313" key="11">
    <source>
        <dbReference type="Proteomes" id="UP000031057"/>
    </source>
</evidence>
<evidence type="ECO:0000256" key="4">
    <source>
        <dbReference type="ARBA" id="ARBA00022827"/>
    </source>
</evidence>
<dbReference type="InterPro" id="IPR036250">
    <property type="entry name" value="AcylCo_DH-like_C"/>
</dbReference>
<dbReference type="PANTHER" id="PTHR43884:SF12">
    <property type="entry name" value="ISOVALERYL-COA DEHYDROGENASE, MITOCHONDRIAL-RELATED"/>
    <property type="match status" value="1"/>
</dbReference>
<evidence type="ECO:0000256" key="6">
    <source>
        <dbReference type="RuleBase" id="RU362125"/>
    </source>
</evidence>
<evidence type="ECO:0008006" key="12">
    <source>
        <dbReference type="Google" id="ProtNLM"/>
    </source>
</evidence>
<dbReference type="GO" id="GO:0003995">
    <property type="term" value="F:acyl-CoA dehydrogenase activity"/>
    <property type="evidence" value="ECO:0007669"/>
    <property type="project" value="TreeGrafter"/>
</dbReference>
<dbReference type="STRING" id="1348853.LK12_16000"/>
<keyword evidence="11" id="KW-1185">Reference proteome</keyword>